<feature type="binding site" evidence="8">
    <location>
        <position position="138"/>
    </location>
    <ligand>
        <name>Zn(2+)</name>
        <dbReference type="ChEBI" id="CHEBI:29105"/>
        <note>catalytic</note>
    </ligand>
</feature>
<name>A0A7M5UPW4_9CNID</name>
<feature type="binding site" evidence="8">
    <location>
        <position position="148"/>
    </location>
    <ligand>
        <name>Zn(2+)</name>
        <dbReference type="ChEBI" id="CHEBI:29105"/>
        <note>catalytic</note>
    </ligand>
</feature>
<dbReference type="SUPFAM" id="SSF55486">
    <property type="entry name" value="Metalloproteases ('zincins'), catalytic domain"/>
    <property type="match status" value="1"/>
</dbReference>
<dbReference type="PANTHER" id="PTHR10127">
    <property type="entry name" value="DISCOIDIN, CUB, EGF, LAMININ , AND ZINC METALLOPROTEASE DOMAIN CONTAINING"/>
    <property type="match status" value="1"/>
</dbReference>
<evidence type="ECO:0000313" key="13">
    <source>
        <dbReference type="Proteomes" id="UP000594262"/>
    </source>
</evidence>
<accession>A0A7M5UPW4</accession>
<keyword evidence="5 8" id="KW-0862">Zinc</keyword>
<evidence type="ECO:0000256" key="6">
    <source>
        <dbReference type="ARBA" id="ARBA00023049"/>
    </source>
</evidence>
<dbReference type="Proteomes" id="UP000594262">
    <property type="component" value="Unplaced"/>
</dbReference>
<dbReference type="InterPro" id="IPR034035">
    <property type="entry name" value="Astacin-like_dom"/>
</dbReference>
<evidence type="ECO:0000256" key="4">
    <source>
        <dbReference type="ARBA" id="ARBA00022801"/>
    </source>
</evidence>
<evidence type="ECO:0000256" key="2">
    <source>
        <dbReference type="ARBA" id="ARBA00022670"/>
    </source>
</evidence>
<dbReference type="GeneID" id="136810927"/>
<evidence type="ECO:0000259" key="11">
    <source>
        <dbReference type="PROSITE" id="PS51864"/>
    </source>
</evidence>
<dbReference type="InterPro" id="IPR001506">
    <property type="entry name" value="Peptidase_M12A"/>
</dbReference>
<dbReference type="InterPro" id="IPR006026">
    <property type="entry name" value="Peptidase_Metallo"/>
</dbReference>
<keyword evidence="3 8" id="KW-0479">Metal-binding</keyword>
<dbReference type="Gene3D" id="3.40.390.10">
    <property type="entry name" value="Collagenase (Catalytic Domain)"/>
    <property type="match status" value="1"/>
</dbReference>
<feature type="domain" description="ShKT" evidence="10">
    <location>
        <begin position="262"/>
        <end position="304"/>
    </location>
</feature>
<feature type="chain" id="PRO_5029945453" description="Metalloendopeptidase" evidence="9">
    <location>
        <begin position="18"/>
        <end position="340"/>
    </location>
</feature>
<keyword evidence="6 8" id="KW-0482">Metalloprotease</keyword>
<evidence type="ECO:0000256" key="3">
    <source>
        <dbReference type="ARBA" id="ARBA00022723"/>
    </source>
</evidence>
<dbReference type="CDD" id="cd04280">
    <property type="entry name" value="ZnMc_astacin_like"/>
    <property type="match status" value="1"/>
</dbReference>
<feature type="signal peptide" evidence="9">
    <location>
        <begin position="1"/>
        <end position="17"/>
    </location>
</feature>
<dbReference type="GO" id="GO:0004222">
    <property type="term" value="F:metalloendopeptidase activity"/>
    <property type="evidence" value="ECO:0007669"/>
    <property type="project" value="UniProtKB-UniRule"/>
</dbReference>
<feature type="binding site" evidence="8">
    <location>
        <position position="142"/>
    </location>
    <ligand>
        <name>Zn(2+)</name>
        <dbReference type="ChEBI" id="CHEBI:29105"/>
        <note>catalytic</note>
    </ligand>
</feature>
<dbReference type="GO" id="GO:0008270">
    <property type="term" value="F:zinc ion binding"/>
    <property type="evidence" value="ECO:0007669"/>
    <property type="project" value="UniProtKB-UniRule"/>
</dbReference>
<dbReference type="InterPro" id="IPR003582">
    <property type="entry name" value="ShKT_dom"/>
</dbReference>
<dbReference type="Gene3D" id="1.10.10.1940">
    <property type="match status" value="2"/>
</dbReference>
<organism evidence="12 13">
    <name type="scientific">Clytia hemisphaerica</name>
    <dbReference type="NCBI Taxonomy" id="252671"/>
    <lineage>
        <taxon>Eukaryota</taxon>
        <taxon>Metazoa</taxon>
        <taxon>Cnidaria</taxon>
        <taxon>Hydrozoa</taxon>
        <taxon>Hydroidolina</taxon>
        <taxon>Leptothecata</taxon>
        <taxon>Obeliida</taxon>
        <taxon>Clytiidae</taxon>
        <taxon>Clytia</taxon>
    </lineage>
</organism>
<dbReference type="PANTHER" id="PTHR10127:SF780">
    <property type="entry name" value="METALLOENDOPEPTIDASE"/>
    <property type="match status" value="1"/>
</dbReference>
<dbReference type="GO" id="GO:0006508">
    <property type="term" value="P:proteolysis"/>
    <property type="evidence" value="ECO:0007669"/>
    <property type="project" value="UniProtKB-KW"/>
</dbReference>
<comment type="caution">
    <text evidence="7">Lacks conserved residue(s) required for the propagation of feature annotation.</text>
</comment>
<dbReference type="SMART" id="SM00254">
    <property type="entry name" value="ShKT"/>
    <property type="match status" value="2"/>
</dbReference>
<dbReference type="Pfam" id="PF01400">
    <property type="entry name" value="Astacin"/>
    <property type="match status" value="1"/>
</dbReference>
<evidence type="ECO:0000256" key="5">
    <source>
        <dbReference type="ARBA" id="ARBA00022833"/>
    </source>
</evidence>
<evidence type="ECO:0000313" key="12">
    <source>
        <dbReference type="EnsemblMetazoa" id="CLYHEMP003899.1"/>
    </source>
</evidence>
<comment type="function">
    <text evidence="1">Metalloprotease.</text>
</comment>
<dbReference type="AlphaFoldDB" id="A0A7M5UPW4"/>
<sequence length="340" mass="37497">MFKILFVASCLLVGSHAWNKDMEVDGLFEGDIQVTPEQMDRLQKGANEFGSIIGGRWPGGKIPYVIESSIGSSGRQQIQLALQEYHAKTCLRFSPRTNEQYYISFYNGQGCSSPVGRTGRNRISLQAPGCQNKGTILHEIGHSIGLLHEQSRPDRDQYVTINYHNLFNQQVAYNFQKASNVNSLGTPYDLHSMMHYSSTAFARAGTRTIVTKDRSKQSIIDTNNRISGFSEIDIKQINLMYKNECGGGSGGNGGNGGGNNNCQDKDGNCASWAQQGYCSNSQHGPWMKSNCCKSCTGTGGGSTCAGDRHQYCSTWAARGYCTSQQHLTYMRQNCCKSCRF</sequence>
<dbReference type="EC" id="3.4.24.-" evidence="9"/>
<keyword evidence="9" id="KW-0732">Signal</keyword>
<evidence type="ECO:0000256" key="1">
    <source>
        <dbReference type="ARBA" id="ARBA00002657"/>
    </source>
</evidence>
<evidence type="ECO:0000256" key="7">
    <source>
        <dbReference type="PROSITE-ProRule" id="PRU01005"/>
    </source>
</evidence>
<dbReference type="PROSITE" id="PS51670">
    <property type="entry name" value="SHKT"/>
    <property type="match status" value="2"/>
</dbReference>
<dbReference type="PROSITE" id="PS51864">
    <property type="entry name" value="ASTACIN"/>
    <property type="match status" value="1"/>
</dbReference>
<dbReference type="RefSeq" id="XP_066923615.1">
    <property type="nucleotide sequence ID" value="XM_067067514.1"/>
</dbReference>
<feature type="domain" description="ShKT" evidence="10">
    <location>
        <begin position="305"/>
        <end position="340"/>
    </location>
</feature>
<evidence type="ECO:0000256" key="9">
    <source>
        <dbReference type="RuleBase" id="RU361183"/>
    </source>
</evidence>
<keyword evidence="8" id="KW-1015">Disulfide bond</keyword>
<reference evidence="12" key="1">
    <citation type="submission" date="2021-01" db="UniProtKB">
        <authorList>
            <consortium name="EnsemblMetazoa"/>
        </authorList>
    </citation>
    <scope>IDENTIFICATION</scope>
</reference>
<proteinExistence type="predicted"/>
<evidence type="ECO:0000259" key="10">
    <source>
        <dbReference type="PROSITE" id="PS51670"/>
    </source>
</evidence>
<keyword evidence="13" id="KW-1185">Reference proteome</keyword>
<dbReference type="InterPro" id="IPR024079">
    <property type="entry name" value="MetalloPept_cat_dom_sf"/>
</dbReference>
<protein>
    <recommendedName>
        <fullName evidence="9">Metalloendopeptidase</fullName>
        <ecNumber evidence="9">3.4.24.-</ecNumber>
    </recommendedName>
</protein>
<feature type="active site" evidence="8">
    <location>
        <position position="139"/>
    </location>
</feature>
<keyword evidence="2 8" id="KW-0645">Protease</keyword>
<dbReference type="EnsemblMetazoa" id="CLYHEMT003899.1">
    <property type="protein sequence ID" value="CLYHEMP003899.1"/>
    <property type="gene ID" value="CLYHEMG003899"/>
</dbReference>
<feature type="disulfide bond" evidence="8">
    <location>
        <begin position="90"/>
        <end position="245"/>
    </location>
</feature>
<dbReference type="OrthoDB" id="291007at2759"/>
<dbReference type="Pfam" id="PF01549">
    <property type="entry name" value="ShK"/>
    <property type="match status" value="2"/>
</dbReference>
<dbReference type="PRINTS" id="PR00480">
    <property type="entry name" value="ASTACIN"/>
</dbReference>
<feature type="domain" description="Peptidase M12A" evidence="11">
    <location>
        <begin position="51"/>
        <end position="246"/>
    </location>
</feature>
<comment type="cofactor">
    <cofactor evidence="8 9">
        <name>Zn(2+)</name>
        <dbReference type="ChEBI" id="CHEBI:29105"/>
    </cofactor>
    <text evidence="8 9">Binds 1 zinc ion per subunit.</text>
</comment>
<keyword evidence="4 8" id="KW-0378">Hydrolase</keyword>
<evidence type="ECO:0000256" key="8">
    <source>
        <dbReference type="PROSITE-ProRule" id="PRU01211"/>
    </source>
</evidence>
<dbReference type="SMART" id="SM00235">
    <property type="entry name" value="ZnMc"/>
    <property type="match status" value="1"/>
</dbReference>